<keyword evidence="4 5" id="KW-0472">Membrane</keyword>
<evidence type="ECO:0000256" key="4">
    <source>
        <dbReference type="ARBA" id="ARBA00023136"/>
    </source>
</evidence>
<dbReference type="GO" id="GO:0034975">
    <property type="term" value="P:protein folding in endoplasmic reticulum"/>
    <property type="evidence" value="ECO:0007669"/>
    <property type="project" value="TreeGrafter"/>
</dbReference>
<evidence type="ECO:0000256" key="1">
    <source>
        <dbReference type="ARBA" id="ARBA00004308"/>
    </source>
</evidence>
<keyword evidence="2 5" id="KW-0812">Transmembrane</keyword>
<dbReference type="PANTHER" id="PTHR12953:SF0">
    <property type="entry name" value="SUN DOMAIN-CONTAINING OSSIFICATION FACTOR"/>
    <property type="match status" value="1"/>
</dbReference>
<dbReference type="PROSITE" id="PS51469">
    <property type="entry name" value="SUN"/>
    <property type="match status" value="1"/>
</dbReference>
<keyword evidence="8" id="KW-1185">Reference proteome</keyword>
<evidence type="ECO:0000256" key="5">
    <source>
        <dbReference type="SAM" id="Phobius"/>
    </source>
</evidence>
<comment type="subcellular location">
    <subcellularLocation>
        <location evidence="1">Endomembrane system</location>
    </subcellularLocation>
</comment>
<dbReference type="Proteomes" id="UP000193944">
    <property type="component" value="Unassembled WGS sequence"/>
</dbReference>
<feature type="domain" description="SUN" evidence="6">
    <location>
        <begin position="1"/>
        <end position="146"/>
    </location>
</feature>
<dbReference type="OrthoDB" id="266334at2759"/>
<dbReference type="PANTHER" id="PTHR12953">
    <property type="entry name" value="MEMBRANE PROTEIN CH1 RELATED"/>
    <property type="match status" value="1"/>
</dbReference>
<accession>A0A1Y1WDR4</accession>
<dbReference type="AlphaFoldDB" id="A0A1Y1WDR4"/>
<dbReference type="InterPro" id="IPR012919">
    <property type="entry name" value="SUN_dom"/>
</dbReference>
<dbReference type="InterPro" id="IPR008979">
    <property type="entry name" value="Galactose-bd-like_sf"/>
</dbReference>
<dbReference type="EMBL" id="MCFG01000403">
    <property type="protein sequence ID" value="ORX71673.1"/>
    <property type="molecule type" value="Genomic_DNA"/>
</dbReference>
<dbReference type="GO" id="GO:0012505">
    <property type="term" value="C:endomembrane system"/>
    <property type="evidence" value="ECO:0007669"/>
    <property type="project" value="UniProtKB-SubCell"/>
</dbReference>
<dbReference type="Pfam" id="PF07738">
    <property type="entry name" value="Sad1_UNC"/>
    <property type="match status" value="1"/>
</dbReference>
<name>A0A1Y1WDR4_9FUNG</name>
<evidence type="ECO:0000313" key="7">
    <source>
        <dbReference type="EMBL" id="ORX71673.1"/>
    </source>
</evidence>
<gene>
    <name evidence="7" type="ORF">BCR32DRAFT_211221</name>
</gene>
<organism evidence="7 8">
    <name type="scientific">Anaeromyces robustus</name>
    <dbReference type="NCBI Taxonomy" id="1754192"/>
    <lineage>
        <taxon>Eukaryota</taxon>
        <taxon>Fungi</taxon>
        <taxon>Fungi incertae sedis</taxon>
        <taxon>Chytridiomycota</taxon>
        <taxon>Chytridiomycota incertae sedis</taxon>
        <taxon>Neocallimastigomycetes</taxon>
        <taxon>Neocallimastigales</taxon>
        <taxon>Neocallimastigaceae</taxon>
        <taxon>Anaeromyces</taxon>
    </lineage>
</organism>
<dbReference type="STRING" id="1754192.A0A1Y1WDR4"/>
<evidence type="ECO:0000256" key="3">
    <source>
        <dbReference type="ARBA" id="ARBA00022989"/>
    </source>
</evidence>
<proteinExistence type="predicted"/>
<dbReference type="GO" id="GO:0005737">
    <property type="term" value="C:cytoplasm"/>
    <property type="evidence" value="ECO:0007669"/>
    <property type="project" value="TreeGrafter"/>
</dbReference>
<sequence length="327" mass="38162">KERPNYASSDCAAILLKSNKEAKYANSILNEKKDSYMINECSAKNKFVIIELCNDILIDAVVIGNFELFSSTIKLFKISLANKFNYHNNEWTTLAYFQADNSRDIQVFKVNNPVMYARYVRIDFISNYGFESFCPISLLRIHGITMMEEYKADEYPDITISSNNINNKNDEINDFKEQSLSDDNKQQINFHLDYLRSKYKKSKEEEETSKIQENVYKTIMRRLTVLENNSTASIIYLEEQSKMLNHYFNVIQRLQNLLPLESLTDENIGVASASAVENLQTYLENVIKDMVNKKLIVHYLVIKNNDNIILLILLILFLIYTYIYINI</sequence>
<feature type="transmembrane region" description="Helical" evidence="5">
    <location>
        <begin position="308"/>
        <end position="325"/>
    </location>
</feature>
<keyword evidence="3 5" id="KW-1133">Transmembrane helix</keyword>
<evidence type="ECO:0000313" key="8">
    <source>
        <dbReference type="Proteomes" id="UP000193944"/>
    </source>
</evidence>
<evidence type="ECO:0000256" key="2">
    <source>
        <dbReference type="ARBA" id="ARBA00022692"/>
    </source>
</evidence>
<dbReference type="GO" id="GO:0016020">
    <property type="term" value="C:membrane"/>
    <property type="evidence" value="ECO:0007669"/>
    <property type="project" value="InterPro"/>
</dbReference>
<evidence type="ECO:0000259" key="6">
    <source>
        <dbReference type="PROSITE" id="PS51469"/>
    </source>
</evidence>
<protein>
    <recommendedName>
        <fullName evidence="6">SUN domain-containing protein</fullName>
    </recommendedName>
</protein>
<reference evidence="7 8" key="2">
    <citation type="submission" date="2016-08" db="EMBL/GenBank/DDBJ databases">
        <title>Pervasive Adenine N6-methylation of Active Genes in Fungi.</title>
        <authorList>
            <consortium name="DOE Joint Genome Institute"/>
            <person name="Mondo S.J."/>
            <person name="Dannebaum R.O."/>
            <person name="Kuo R.C."/>
            <person name="Labutti K."/>
            <person name="Haridas S."/>
            <person name="Kuo A."/>
            <person name="Salamov A."/>
            <person name="Ahrendt S.R."/>
            <person name="Lipzen A."/>
            <person name="Sullivan W."/>
            <person name="Andreopoulos W.B."/>
            <person name="Clum A."/>
            <person name="Lindquist E."/>
            <person name="Daum C."/>
            <person name="Ramamoorthy G.K."/>
            <person name="Gryganskyi A."/>
            <person name="Culley D."/>
            <person name="Magnuson J.K."/>
            <person name="James T.Y."/>
            <person name="O'Malley M.A."/>
            <person name="Stajich J.E."/>
            <person name="Spatafora J.W."/>
            <person name="Visel A."/>
            <person name="Grigoriev I.V."/>
        </authorList>
    </citation>
    <scope>NUCLEOTIDE SEQUENCE [LARGE SCALE GENOMIC DNA]</scope>
    <source>
        <strain evidence="7 8">S4</strain>
    </source>
</reference>
<feature type="non-terminal residue" evidence="7">
    <location>
        <position position="1"/>
    </location>
</feature>
<comment type="caution">
    <text evidence="7">The sequence shown here is derived from an EMBL/GenBank/DDBJ whole genome shotgun (WGS) entry which is preliminary data.</text>
</comment>
<dbReference type="Gene3D" id="2.60.120.260">
    <property type="entry name" value="Galactose-binding domain-like"/>
    <property type="match status" value="1"/>
</dbReference>
<dbReference type="SUPFAM" id="SSF49785">
    <property type="entry name" value="Galactose-binding domain-like"/>
    <property type="match status" value="1"/>
</dbReference>
<reference evidence="7 8" key="1">
    <citation type="submission" date="2016-08" db="EMBL/GenBank/DDBJ databases">
        <title>A Parts List for Fungal Cellulosomes Revealed by Comparative Genomics.</title>
        <authorList>
            <consortium name="DOE Joint Genome Institute"/>
            <person name="Haitjema C.H."/>
            <person name="Gilmore S.P."/>
            <person name="Henske J.K."/>
            <person name="Solomon K.V."/>
            <person name="De Groot R."/>
            <person name="Kuo A."/>
            <person name="Mondo S.J."/>
            <person name="Salamov A.A."/>
            <person name="Labutti K."/>
            <person name="Zhao Z."/>
            <person name="Chiniquy J."/>
            <person name="Barry K."/>
            <person name="Brewer H.M."/>
            <person name="Purvine S.O."/>
            <person name="Wright A.T."/>
            <person name="Boxma B."/>
            <person name="Van Alen T."/>
            <person name="Hackstein J.H."/>
            <person name="Baker S.E."/>
            <person name="Grigoriev I.V."/>
            <person name="O'Malley M.A."/>
        </authorList>
    </citation>
    <scope>NUCLEOTIDE SEQUENCE [LARGE SCALE GENOMIC DNA]</scope>
    <source>
        <strain evidence="7 8">S4</strain>
    </source>
</reference>
<dbReference type="InterPro" id="IPR045120">
    <property type="entry name" value="Suco/Slp1-like"/>
</dbReference>